<reference evidence="2" key="1">
    <citation type="journal article" date="2014" name="Int. J. Syst. Evol. Microbiol.">
        <title>Complete genome of a new Firmicutes species belonging to the dominant human colonic microbiota ('Ruminococcus bicirculans') reveals two chromosomes and a selective capacity to utilize plant glucans.</title>
        <authorList>
            <consortium name="NISC Comparative Sequencing Program"/>
            <person name="Wegmann U."/>
            <person name="Louis P."/>
            <person name="Goesmann A."/>
            <person name="Henrissat B."/>
            <person name="Duncan S.H."/>
            <person name="Flint H.J."/>
        </authorList>
    </citation>
    <scope>NUCLEOTIDE SEQUENCE</scope>
    <source>
        <strain evidence="2">NBRC 103855</strain>
    </source>
</reference>
<evidence type="ECO:0000313" key="2">
    <source>
        <dbReference type="EMBL" id="GLQ09773.1"/>
    </source>
</evidence>
<proteinExistence type="predicted"/>
<feature type="transmembrane region" description="Helical" evidence="1">
    <location>
        <begin position="90"/>
        <end position="112"/>
    </location>
</feature>
<dbReference type="Proteomes" id="UP001161406">
    <property type="component" value="Unassembled WGS sequence"/>
</dbReference>
<evidence type="ECO:0000313" key="3">
    <source>
        <dbReference type="Proteomes" id="UP001161406"/>
    </source>
</evidence>
<evidence type="ECO:0000256" key="1">
    <source>
        <dbReference type="SAM" id="Phobius"/>
    </source>
</evidence>
<reference evidence="2" key="2">
    <citation type="submission" date="2023-01" db="EMBL/GenBank/DDBJ databases">
        <title>Draft genome sequence of Devosia yakushimensis strain NBRC 103855.</title>
        <authorList>
            <person name="Sun Q."/>
            <person name="Mori K."/>
        </authorList>
    </citation>
    <scope>NUCLEOTIDE SEQUENCE</scope>
    <source>
        <strain evidence="2">NBRC 103855</strain>
    </source>
</reference>
<gene>
    <name evidence="2" type="ORF">GCM10007913_17050</name>
</gene>
<dbReference type="EMBL" id="BSNG01000001">
    <property type="protein sequence ID" value="GLQ09773.1"/>
    <property type="molecule type" value="Genomic_DNA"/>
</dbReference>
<sequence>MTVSQGSLGLLKVLAVTALTFAVGTLVMLYVILLLARYGANLPMIGSLPLSAPPEMVPLLADNRLFTTLAAVHVTVSGLALLITSNTIDMGLLIVSKAVTVVITALLGFVGGHMAFLQITEGTAFALSPLTPVLIVLVGFWLLSTLLSVPTLRQLGNLRFVVAVALVLLGPMVLVAL</sequence>
<keyword evidence="1" id="KW-0472">Membrane</keyword>
<feature type="transmembrane region" description="Helical" evidence="1">
    <location>
        <begin position="65"/>
        <end position="84"/>
    </location>
</feature>
<name>A0ABQ5UCQ8_9HYPH</name>
<accession>A0ABQ5UCQ8</accession>
<protein>
    <submittedName>
        <fullName evidence="2">Uncharacterized protein</fullName>
    </submittedName>
</protein>
<keyword evidence="1" id="KW-0812">Transmembrane</keyword>
<feature type="transmembrane region" description="Helical" evidence="1">
    <location>
        <begin position="13"/>
        <end position="36"/>
    </location>
</feature>
<feature type="transmembrane region" description="Helical" evidence="1">
    <location>
        <begin position="124"/>
        <end position="144"/>
    </location>
</feature>
<keyword evidence="1" id="KW-1133">Transmembrane helix</keyword>
<organism evidence="2 3">
    <name type="scientific">Devosia yakushimensis</name>
    <dbReference type="NCBI Taxonomy" id="470028"/>
    <lineage>
        <taxon>Bacteria</taxon>
        <taxon>Pseudomonadati</taxon>
        <taxon>Pseudomonadota</taxon>
        <taxon>Alphaproteobacteria</taxon>
        <taxon>Hyphomicrobiales</taxon>
        <taxon>Devosiaceae</taxon>
        <taxon>Devosia</taxon>
    </lineage>
</organism>
<feature type="transmembrane region" description="Helical" evidence="1">
    <location>
        <begin position="156"/>
        <end position="176"/>
    </location>
</feature>
<keyword evidence="3" id="KW-1185">Reference proteome</keyword>
<comment type="caution">
    <text evidence="2">The sequence shown here is derived from an EMBL/GenBank/DDBJ whole genome shotgun (WGS) entry which is preliminary data.</text>
</comment>